<dbReference type="InterPro" id="IPR001650">
    <property type="entry name" value="Helicase_C-like"/>
</dbReference>
<evidence type="ECO:0000313" key="11">
    <source>
        <dbReference type="EMBL" id="EZG67515.1"/>
    </source>
</evidence>
<dbReference type="SMART" id="SM00490">
    <property type="entry name" value="HELICc"/>
    <property type="match status" value="1"/>
</dbReference>
<dbReference type="Pfam" id="PF00271">
    <property type="entry name" value="Helicase_C"/>
    <property type="match status" value="1"/>
</dbReference>
<protein>
    <recommendedName>
        <fullName evidence="7">ATP-dependent RNA helicase</fullName>
        <ecNumber evidence="7">3.6.4.13</ecNumber>
    </recommendedName>
</protein>
<gene>
    <name evidence="11" type="ORF">GNI_068540</name>
</gene>
<evidence type="ECO:0000256" key="1">
    <source>
        <dbReference type="ARBA" id="ARBA00022741"/>
    </source>
</evidence>
<comment type="caution">
    <text evidence="11">The sequence shown here is derived from an EMBL/GenBank/DDBJ whole genome shotgun (WGS) entry which is preliminary data.</text>
</comment>
<dbReference type="InterPro" id="IPR025313">
    <property type="entry name" value="SPB4-like_CTE"/>
</dbReference>
<proteinExistence type="inferred from homology"/>
<dbReference type="SMART" id="SM01178">
    <property type="entry name" value="DUF4217"/>
    <property type="match status" value="1"/>
</dbReference>
<name>A0A023B7M0_GRENI</name>
<dbReference type="InterPro" id="IPR027417">
    <property type="entry name" value="P-loop_NTPase"/>
</dbReference>
<evidence type="ECO:0000256" key="4">
    <source>
        <dbReference type="ARBA" id="ARBA00022840"/>
    </source>
</evidence>
<feature type="compositionally biased region" description="Basic and acidic residues" evidence="8">
    <location>
        <begin position="553"/>
        <end position="587"/>
    </location>
</feature>
<keyword evidence="1 6" id="KW-0547">Nucleotide-binding</keyword>
<feature type="region of interest" description="Disordered" evidence="8">
    <location>
        <begin position="513"/>
        <end position="595"/>
    </location>
</feature>
<dbReference type="PROSITE" id="PS51192">
    <property type="entry name" value="HELICASE_ATP_BIND_1"/>
    <property type="match status" value="1"/>
</dbReference>
<evidence type="ECO:0000256" key="5">
    <source>
        <dbReference type="ARBA" id="ARBA00022884"/>
    </source>
</evidence>
<dbReference type="CDD" id="cd18787">
    <property type="entry name" value="SF2_C_DEAD"/>
    <property type="match status" value="1"/>
</dbReference>
<dbReference type="Proteomes" id="UP000019763">
    <property type="component" value="Unassembled WGS sequence"/>
</dbReference>
<dbReference type="VEuPathDB" id="CryptoDB:GNI_068540"/>
<dbReference type="GO" id="GO:0005524">
    <property type="term" value="F:ATP binding"/>
    <property type="evidence" value="ECO:0007669"/>
    <property type="project" value="UniProtKB-UniRule"/>
</dbReference>
<comment type="similarity">
    <text evidence="6">Belongs to the DEAD box helicase family.</text>
</comment>
<feature type="domain" description="Helicase ATP-binding" evidence="9">
    <location>
        <begin position="92"/>
        <end position="268"/>
    </location>
</feature>
<comment type="catalytic activity">
    <reaction evidence="7">
        <text>ATP + H2O = ADP + phosphate + H(+)</text>
        <dbReference type="Rhea" id="RHEA:13065"/>
        <dbReference type="ChEBI" id="CHEBI:15377"/>
        <dbReference type="ChEBI" id="CHEBI:15378"/>
        <dbReference type="ChEBI" id="CHEBI:30616"/>
        <dbReference type="ChEBI" id="CHEBI:43474"/>
        <dbReference type="ChEBI" id="CHEBI:456216"/>
        <dbReference type="EC" id="3.6.4.13"/>
    </reaction>
</comment>
<feature type="region of interest" description="Disordered" evidence="8">
    <location>
        <begin position="718"/>
        <end position="742"/>
    </location>
</feature>
<keyword evidence="2 6" id="KW-0378">Hydrolase</keyword>
<reference evidence="11" key="1">
    <citation type="submission" date="2013-12" db="EMBL/GenBank/DDBJ databases">
        <authorList>
            <person name="Omoto C.K."/>
            <person name="Sibley D."/>
            <person name="Venepally P."/>
            <person name="Hadjithomas M."/>
            <person name="Karamycheva S."/>
            <person name="Brunk B."/>
            <person name="Roos D."/>
            <person name="Caler E."/>
            <person name="Lorenzi H."/>
        </authorList>
    </citation>
    <scope>NUCLEOTIDE SEQUENCE</scope>
</reference>
<dbReference type="Gene3D" id="3.40.50.300">
    <property type="entry name" value="P-loop containing nucleotide triphosphate hydrolases"/>
    <property type="match status" value="2"/>
</dbReference>
<dbReference type="SUPFAM" id="SSF52540">
    <property type="entry name" value="P-loop containing nucleoside triphosphate hydrolases"/>
    <property type="match status" value="1"/>
</dbReference>
<dbReference type="SMART" id="SM00487">
    <property type="entry name" value="DEXDc"/>
    <property type="match status" value="1"/>
</dbReference>
<feature type="domain" description="Helicase C-terminal" evidence="10">
    <location>
        <begin position="303"/>
        <end position="456"/>
    </location>
</feature>
<dbReference type="OrthoDB" id="10259640at2759"/>
<keyword evidence="4 6" id="KW-0067">ATP-binding</keyword>
<evidence type="ECO:0000256" key="8">
    <source>
        <dbReference type="SAM" id="MobiDB-lite"/>
    </source>
</evidence>
<evidence type="ECO:0000256" key="3">
    <source>
        <dbReference type="ARBA" id="ARBA00022806"/>
    </source>
</evidence>
<dbReference type="GeneID" id="22912515"/>
<dbReference type="EMBL" id="AFNH02000515">
    <property type="protein sequence ID" value="EZG67515.1"/>
    <property type="molecule type" value="Genomic_DNA"/>
</dbReference>
<dbReference type="AlphaFoldDB" id="A0A023B7M0"/>
<evidence type="ECO:0000259" key="10">
    <source>
        <dbReference type="PROSITE" id="PS51194"/>
    </source>
</evidence>
<evidence type="ECO:0000256" key="2">
    <source>
        <dbReference type="ARBA" id="ARBA00022801"/>
    </source>
</evidence>
<sequence>MRPRDTKERRLRNRDEEDELNDRLAIELPGSGEKWVPPVCYCETPKGAVKATLPENGSIETVYSFFELPISMRTLEGLSRYNTMTKIQFLTIPHILAGRDVIGEAATGGGKTLCFVIPILEGMVRETWDKADGLYAMIITPTRELAMQIFDVIATFKRHDGVSAMCVFGGKHISKEQNRIGSVGILIGTPGRILCHLDESHLLRVQNVKFLVLDEADKLIEMGFSETTQKILEALPSKTERQNLFFSATMRGAVRVLGQKFCREGETEMITENFEGKLGTSTLKAKNLSHCYVKVPFQEKVNVLASLLTREFKQKILVFCSTIKQVRFLYETLRAIKTGARIIELHGGQDQGKRLAMYEEFSQRQAAMTLITTDLLGRGLDFAGVNYVIQFDCPPDLETYTHRAGRTARGLSNSGKSILFVAPSEVEVIRRITLSGIQLEEILVNKQFAKDIKPLLRTHCARDDAIKHLAIKAFQSYIKAYSIMKNKRIFNLKALLSARSALAASLGLISTPPLPNGVELQDSDSDETTDHDSDTDRLSGGVQPQAPKTKNKTKLERLKEKVAAKKQKAKDETTGEDHLSSDEEGKRPKLTRREKRRHKLQELREMGTEELMKDVGEKLIVAEPLVLPAEPQGDWRDSARVQQALKKKRLVIRADGTAKLKGAGPIQTEHKYFPSDDDEKPVDMNTFEGVVSMMQADQDTETREERLKRLRYKLETDKKQKLEEKHKRRRTAKENAAQDDLVAEDELEAQLAAEFGI</sequence>
<evidence type="ECO:0000256" key="7">
    <source>
        <dbReference type="RuleBase" id="RU365068"/>
    </source>
</evidence>
<dbReference type="OMA" id="DRICVEM"/>
<dbReference type="GO" id="GO:0003724">
    <property type="term" value="F:RNA helicase activity"/>
    <property type="evidence" value="ECO:0007669"/>
    <property type="project" value="UniProtKB-EC"/>
</dbReference>
<dbReference type="Pfam" id="PF13959">
    <property type="entry name" value="CTE_SPB4"/>
    <property type="match status" value="1"/>
</dbReference>
<organism evidence="11 12">
    <name type="scientific">Gregarina niphandrodes</name>
    <name type="common">Septate eugregarine</name>
    <dbReference type="NCBI Taxonomy" id="110365"/>
    <lineage>
        <taxon>Eukaryota</taxon>
        <taxon>Sar</taxon>
        <taxon>Alveolata</taxon>
        <taxon>Apicomplexa</taxon>
        <taxon>Conoidasida</taxon>
        <taxon>Gregarinasina</taxon>
        <taxon>Eugregarinorida</taxon>
        <taxon>Gregarinidae</taxon>
        <taxon>Gregarina</taxon>
    </lineage>
</organism>
<dbReference type="InterPro" id="IPR011545">
    <property type="entry name" value="DEAD/DEAH_box_helicase_dom"/>
</dbReference>
<comment type="domain">
    <text evidence="7">The Q motif is unique to and characteristic of the DEAD box family of RNA helicases and controls ATP binding and hydrolysis.</text>
</comment>
<dbReference type="InterPro" id="IPR014001">
    <property type="entry name" value="Helicase_ATP-bd"/>
</dbReference>
<accession>A0A023B7M0</accession>
<evidence type="ECO:0000313" key="12">
    <source>
        <dbReference type="Proteomes" id="UP000019763"/>
    </source>
</evidence>
<dbReference type="EC" id="3.6.4.13" evidence="7"/>
<dbReference type="GO" id="GO:0016887">
    <property type="term" value="F:ATP hydrolysis activity"/>
    <property type="evidence" value="ECO:0007669"/>
    <property type="project" value="RHEA"/>
</dbReference>
<keyword evidence="12" id="KW-1185">Reference proteome</keyword>
<dbReference type="Pfam" id="PF00270">
    <property type="entry name" value="DEAD"/>
    <property type="match status" value="1"/>
</dbReference>
<evidence type="ECO:0000256" key="6">
    <source>
        <dbReference type="RuleBase" id="RU000492"/>
    </source>
</evidence>
<dbReference type="PROSITE" id="PS51194">
    <property type="entry name" value="HELICASE_CTER"/>
    <property type="match status" value="1"/>
</dbReference>
<feature type="compositionally biased region" description="Basic and acidic residues" evidence="8">
    <location>
        <begin position="528"/>
        <end position="537"/>
    </location>
</feature>
<dbReference type="PROSITE" id="PS00039">
    <property type="entry name" value="DEAD_ATP_HELICASE"/>
    <property type="match status" value="1"/>
</dbReference>
<keyword evidence="3 6" id="KW-0347">Helicase</keyword>
<dbReference type="PANTHER" id="PTHR24031">
    <property type="entry name" value="RNA HELICASE"/>
    <property type="match status" value="1"/>
</dbReference>
<keyword evidence="5 7" id="KW-0694">RNA-binding</keyword>
<dbReference type="eggNOG" id="KOG0343">
    <property type="taxonomic scope" value="Eukaryota"/>
</dbReference>
<dbReference type="GO" id="GO:0003723">
    <property type="term" value="F:RNA binding"/>
    <property type="evidence" value="ECO:0007669"/>
    <property type="project" value="UniProtKB-UniRule"/>
</dbReference>
<dbReference type="InterPro" id="IPR000629">
    <property type="entry name" value="RNA-helicase_DEAD-box_CS"/>
</dbReference>
<comment type="function">
    <text evidence="7">RNA helicase.</text>
</comment>
<dbReference type="RefSeq" id="XP_011130230.1">
    <property type="nucleotide sequence ID" value="XM_011131928.1"/>
</dbReference>
<evidence type="ECO:0000259" key="9">
    <source>
        <dbReference type="PROSITE" id="PS51192"/>
    </source>
</evidence>